<dbReference type="PANTHER" id="PTHR30212">
    <property type="entry name" value="PROTEIN YIIM"/>
    <property type="match status" value="1"/>
</dbReference>
<dbReference type="Gene3D" id="2.40.30.10">
    <property type="entry name" value="Translation factors"/>
    <property type="match status" value="1"/>
</dbReference>
<dbReference type="Gene3D" id="3.40.50.80">
    <property type="entry name" value="Nucleotide-binding domain of ferredoxin-NADP reductase (FNR) module"/>
    <property type="match status" value="1"/>
</dbReference>
<dbReference type="Gene3D" id="2.40.33.20">
    <property type="entry name" value="PK beta-barrel domain-like"/>
    <property type="match status" value="1"/>
</dbReference>
<dbReference type="OrthoDB" id="5390at2759"/>
<dbReference type="PRINTS" id="PR00409">
    <property type="entry name" value="PHDIOXRDTASE"/>
</dbReference>
<keyword evidence="1" id="KW-0001">2Fe-2S</keyword>
<dbReference type="SUPFAM" id="SSF50800">
    <property type="entry name" value="PK beta-barrel domain-like"/>
    <property type="match status" value="1"/>
</dbReference>
<dbReference type="AlphaFoldDB" id="A0A9P8C8A7"/>
<dbReference type="InterPro" id="IPR039261">
    <property type="entry name" value="FNR_nucleotide-bd"/>
</dbReference>
<keyword evidence="7" id="KW-1185">Reference proteome</keyword>
<dbReference type="PROSITE" id="PS51340">
    <property type="entry name" value="MOSC"/>
    <property type="match status" value="1"/>
</dbReference>
<dbReference type="InterPro" id="IPR006058">
    <property type="entry name" value="2Fe2S_fd_BS"/>
</dbReference>
<protein>
    <submittedName>
        <fullName evidence="6">Vanillate O-demethylase oxidoreductase</fullName>
    </submittedName>
</protein>
<keyword evidence="2" id="KW-0411">Iron-sulfur</keyword>
<keyword evidence="1" id="KW-0479">Metal-binding</keyword>
<name>A0A9P8C8A7_9HELO</name>
<dbReference type="Pfam" id="PF00111">
    <property type="entry name" value="Fer2"/>
    <property type="match status" value="1"/>
</dbReference>
<gene>
    <name evidence="6" type="ORF">BJ875DRAFT_370437</name>
</gene>
<feature type="domain" description="2Fe-2S ferredoxin-type" evidence="3">
    <location>
        <begin position="475"/>
        <end position="559"/>
    </location>
</feature>
<dbReference type="PROSITE" id="PS51085">
    <property type="entry name" value="2FE2S_FER_2"/>
    <property type="match status" value="1"/>
</dbReference>
<dbReference type="InterPro" id="IPR001041">
    <property type="entry name" value="2Fe-2S_ferredoxin-type"/>
</dbReference>
<dbReference type="PROSITE" id="PS51384">
    <property type="entry name" value="FAD_FR"/>
    <property type="match status" value="1"/>
</dbReference>
<dbReference type="Pfam" id="PF03475">
    <property type="entry name" value="YiiM_3-alpha"/>
    <property type="match status" value="1"/>
</dbReference>
<dbReference type="Gene3D" id="3.10.20.30">
    <property type="match status" value="1"/>
</dbReference>
<reference evidence="6" key="1">
    <citation type="journal article" date="2021" name="IMA Fungus">
        <title>Genomic characterization of three marine fungi, including Emericellopsis atlantica sp. nov. with signatures of a generalist lifestyle and marine biomass degradation.</title>
        <authorList>
            <person name="Hagestad O.C."/>
            <person name="Hou L."/>
            <person name="Andersen J.H."/>
            <person name="Hansen E.H."/>
            <person name="Altermark B."/>
            <person name="Li C."/>
            <person name="Kuhnert E."/>
            <person name="Cox R.J."/>
            <person name="Crous P.W."/>
            <person name="Spatafora J.W."/>
            <person name="Lail K."/>
            <person name="Amirebrahimi M."/>
            <person name="Lipzen A."/>
            <person name="Pangilinan J."/>
            <person name="Andreopoulos W."/>
            <person name="Hayes R.D."/>
            <person name="Ng V."/>
            <person name="Grigoriev I.V."/>
            <person name="Jackson S.A."/>
            <person name="Sutton T.D.S."/>
            <person name="Dobson A.D.W."/>
            <person name="Rama T."/>
        </authorList>
    </citation>
    <scope>NUCLEOTIDE SEQUENCE</scope>
    <source>
        <strain evidence="6">TRa018bII</strain>
    </source>
</reference>
<dbReference type="InterPro" id="IPR005163">
    <property type="entry name" value="Tri_helical_YiiM-like"/>
</dbReference>
<evidence type="ECO:0000313" key="7">
    <source>
        <dbReference type="Proteomes" id="UP000824998"/>
    </source>
</evidence>
<accession>A0A9P8C8A7</accession>
<evidence type="ECO:0000259" key="3">
    <source>
        <dbReference type="PROSITE" id="PS51085"/>
    </source>
</evidence>
<dbReference type="CDD" id="cd00207">
    <property type="entry name" value="fer2"/>
    <property type="match status" value="1"/>
</dbReference>
<dbReference type="SUPFAM" id="SSF63380">
    <property type="entry name" value="Riboflavin synthase domain-like"/>
    <property type="match status" value="1"/>
</dbReference>
<evidence type="ECO:0000259" key="5">
    <source>
        <dbReference type="PROSITE" id="PS51384"/>
    </source>
</evidence>
<comment type="caution">
    <text evidence="6">The sequence shown here is derived from an EMBL/GenBank/DDBJ whole genome shotgun (WGS) entry which is preliminary data.</text>
</comment>
<organism evidence="6 7">
    <name type="scientific">Amylocarpus encephaloides</name>
    <dbReference type="NCBI Taxonomy" id="45428"/>
    <lineage>
        <taxon>Eukaryota</taxon>
        <taxon>Fungi</taxon>
        <taxon>Dikarya</taxon>
        <taxon>Ascomycota</taxon>
        <taxon>Pezizomycotina</taxon>
        <taxon>Leotiomycetes</taxon>
        <taxon>Helotiales</taxon>
        <taxon>Helotiales incertae sedis</taxon>
        <taxon>Amylocarpus</taxon>
    </lineage>
</organism>
<feature type="domain" description="MOSC" evidence="4">
    <location>
        <begin position="45"/>
        <end position="182"/>
    </location>
</feature>
<dbReference type="PROSITE" id="PS00197">
    <property type="entry name" value="2FE2S_FER_1"/>
    <property type="match status" value="1"/>
</dbReference>
<dbReference type="GO" id="GO:0016491">
    <property type="term" value="F:oxidoreductase activity"/>
    <property type="evidence" value="ECO:0007669"/>
    <property type="project" value="InterPro"/>
</dbReference>
<dbReference type="Proteomes" id="UP000824998">
    <property type="component" value="Unassembled WGS sequence"/>
</dbReference>
<keyword evidence="1" id="KW-0408">Iron</keyword>
<dbReference type="CDD" id="cd06185">
    <property type="entry name" value="PDR_like"/>
    <property type="match status" value="1"/>
</dbReference>
<dbReference type="PANTHER" id="PTHR30212:SF2">
    <property type="entry name" value="PROTEIN YIIM"/>
    <property type="match status" value="1"/>
</dbReference>
<feature type="domain" description="FAD-binding FR-type" evidence="5">
    <location>
        <begin position="249"/>
        <end position="351"/>
    </location>
</feature>
<dbReference type="SUPFAM" id="SSF52343">
    <property type="entry name" value="Ferredoxin reductase-like, C-terminal NADP-linked domain"/>
    <property type="match status" value="1"/>
</dbReference>
<dbReference type="SUPFAM" id="SSF54292">
    <property type="entry name" value="2Fe-2S ferredoxin-like"/>
    <property type="match status" value="1"/>
</dbReference>
<dbReference type="InterPro" id="IPR005302">
    <property type="entry name" value="MoCF_Sase_C"/>
</dbReference>
<evidence type="ECO:0000256" key="1">
    <source>
        <dbReference type="ARBA" id="ARBA00022714"/>
    </source>
</evidence>
<dbReference type="InterPro" id="IPR011037">
    <property type="entry name" value="Pyrv_Knase-like_insert_dom_sf"/>
</dbReference>
<dbReference type="InterPro" id="IPR012675">
    <property type="entry name" value="Beta-grasp_dom_sf"/>
</dbReference>
<dbReference type="InterPro" id="IPR036010">
    <property type="entry name" value="2Fe-2S_ferredoxin-like_sf"/>
</dbReference>
<dbReference type="GO" id="GO:0051537">
    <property type="term" value="F:2 iron, 2 sulfur cluster binding"/>
    <property type="evidence" value="ECO:0007669"/>
    <property type="project" value="UniProtKB-KW"/>
</dbReference>
<evidence type="ECO:0000256" key="2">
    <source>
        <dbReference type="ARBA" id="ARBA00023014"/>
    </source>
</evidence>
<dbReference type="GO" id="GO:0030151">
    <property type="term" value="F:molybdenum ion binding"/>
    <property type="evidence" value="ECO:0007669"/>
    <property type="project" value="InterPro"/>
</dbReference>
<dbReference type="InterPro" id="IPR017927">
    <property type="entry name" value="FAD-bd_FR_type"/>
</dbReference>
<proteinExistence type="predicted"/>
<sequence length="559" mass="61863">MGSIQLSEDLDRLQIPWQEEILSEVRTGKGKTCFGFEEKSAIYKTPRKGPVKVTKLGCESDEQIFEFHGGPEKALLQYSSLHYDVWKSELPQSAPLFNVGGFGENLVSSYANERNVCIGDIIQIGSTVKVQVTLPRQPCYKLNHRFQVKDMSRRSQELKRTGWFYRVLVEGYIEAGDKMTLLERLNPNWTIANVQHYLYIEMRNFEVMAEIAKLEGLGAECRNILQNRLNKNFENQASRLMGNMGAALETWMDYRLVGKRKETSCITSLAFEAVDQEDEPTVVQPGSHVKLQLGGRLNRAYSVMGGTSNKFELGVSLDRETSRGGSLYIHDKLKTGDIIPVSKIVVSFPLSEEADYHVLIAGGIGITAFLAAAKQLQTTEQSYHLHYLVRNTSDIGFSKTLQSLSPNVTIHDKSAGNPFNPLTILSNPHPRTHIYTCGSPRLTTAIKATAASLNICPSNLHFEAFAPRKSSNDPFQVEIASSCTSIEVPGGESLLDVLRNAGFDVQSSCEVGNCGSCKVGVMEGRVDEGGRGNGLRGEERVRSMLACIERGVGRVVLDL</sequence>
<dbReference type="GO" id="GO:0030170">
    <property type="term" value="F:pyridoxal phosphate binding"/>
    <property type="evidence" value="ECO:0007669"/>
    <property type="project" value="InterPro"/>
</dbReference>
<dbReference type="EMBL" id="MU251391">
    <property type="protein sequence ID" value="KAG9237225.1"/>
    <property type="molecule type" value="Genomic_DNA"/>
</dbReference>
<evidence type="ECO:0000313" key="6">
    <source>
        <dbReference type="EMBL" id="KAG9237225.1"/>
    </source>
</evidence>
<dbReference type="InterPro" id="IPR052353">
    <property type="entry name" value="Benzoxazolinone_Detox_Enz"/>
</dbReference>
<evidence type="ECO:0000259" key="4">
    <source>
        <dbReference type="PROSITE" id="PS51340"/>
    </source>
</evidence>
<dbReference type="Pfam" id="PF03473">
    <property type="entry name" value="MOSC"/>
    <property type="match status" value="1"/>
</dbReference>
<dbReference type="InterPro" id="IPR017938">
    <property type="entry name" value="Riboflavin_synthase-like_b-brl"/>
</dbReference>